<dbReference type="AlphaFoldDB" id="A0A914QBK2"/>
<name>A0A914QBK2_9BILA</name>
<feature type="coiled-coil region" evidence="1">
    <location>
        <begin position="194"/>
        <end position="221"/>
    </location>
</feature>
<keyword evidence="3" id="KW-0812">Transmembrane</keyword>
<feature type="coiled-coil region" evidence="1">
    <location>
        <begin position="124"/>
        <end position="151"/>
    </location>
</feature>
<keyword evidence="3" id="KW-1133">Transmembrane helix</keyword>
<feature type="transmembrane region" description="Helical" evidence="3">
    <location>
        <begin position="234"/>
        <end position="256"/>
    </location>
</feature>
<keyword evidence="4" id="KW-1185">Reference proteome</keyword>
<dbReference type="WBParaSite" id="PDA_v2.g28961.t1">
    <property type="protein sequence ID" value="PDA_v2.g28961.t1"/>
    <property type="gene ID" value="PDA_v2.g28961"/>
</dbReference>
<evidence type="ECO:0000313" key="4">
    <source>
        <dbReference type="Proteomes" id="UP000887578"/>
    </source>
</evidence>
<reference evidence="5" key="1">
    <citation type="submission" date="2022-11" db="UniProtKB">
        <authorList>
            <consortium name="WormBaseParasite"/>
        </authorList>
    </citation>
    <scope>IDENTIFICATION</scope>
</reference>
<sequence>MSSPNNSSKYFIDGKHNNNNNNNVAKAAATKLKSMVTSVQFPSLNRKKKNSISNSIDAVAAPSPPQKEEKKKTSAAIIPIAPPSVYVNTVKSTSKQVTIPMKKNKHYEISEDDWKFEKFRSQKLDAFEAELKQLESVQDEMKQLVEKTLNDEDYATLLVQSLLRMVEEVPDILKSKAMGVDDAEETVHKTHVYIRDISEEIDRIRDQCRDIHSQIKKQKEELHKGDDVTFSRSIYIIIAFIMDCFISVFLSIVWFFESVTGIKAPKKLHDISKWPTSMISLQLKNPISIPNRTLSTTTASNSKISSVKQRQQ</sequence>
<organism evidence="4 5">
    <name type="scientific">Panagrolaimus davidi</name>
    <dbReference type="NCBI Taxonomy" id="227884"/>
    <lineage>
        <taxon>Eukaryota</taxon>
        <taxon>Metazoa</taxon>
        <taxon>Ecdysozoa</taxon>
        <taxon>Nematoda</taxon>
        <taxon>Chromadorea</taxon>
        <taxon>Rhabditida</taxon>
        <taxon>Tylenchina</taxon>
        <taxon>Panagrolaimomorpha</taxon>
        <taxon>Panagrolaimoidea</taxon>
        <taxon>Panagrolaimidae</taxon>
        <taxon>Panagrolaimus</taxon>
    </lineage>
</organism>
<evidence type="ECO:0000256" key="3">
    <source>
        <dbReference type="SAM" id="Phobius"/>
    </source>
</evidence>
<keyword evidence="1" id="KW-0175">Coiled coil</keyword>
<accession>A0A914QBK2</accession>
<proteinExistence type="predicted"/>
<evidence type="ECO:0000256" key="2">
    <source>
        <dbReference type="SAM" id="MobiDB-lite"/>
    </source>
</evidence>
<dbReference type="Proteomes" id="UP000887578">
    <property type="component" value="Unplaced"/>
</dbReference>
<feature type="region of interest" description="Disordered" evidence="2">
    <location>
        <begin position="1"/>
        <end position="22"/>
    </location>
</feature>
<protein>
    <submittedName>
        <fullName evidence="5">Uncharacterized protein</fullName>
    </submittedName>
</protein>
<feature type="region of interest" description="Disordered" evidence="2">
    <location>
        <begin position="55"/>
        <end position="74"/>
    </location>
</feature>
<keyword evidence="3" id="KW-0472">Membrane</keyword>
<evidence type="ECO:0000256" key="1">
    <source>
        <dbReference type="SAM" id="Coils"/>
    </source>
</evidence>
<evidence type="ECO:0000313" key="5">
    <source>
        <dbReference type="WBParaSite" id="PDA_v2.g28961.t1"/>
    </source>
</evidence>